<dbReference type="AlphaFoldDB" id="A0A7I9VN05"/>
<proteinExistence type="predicted"/>
<feature type="transmembrane region" description="Helical" evidence="1">
    <location>
        <begin position="21"/>
        <end position="41"/>
    </location>
</feature>
<comment type="caution">
    <text evidence="2">The sequence shown here is derived from an EMBL/GenBank/DDBJ whole genome shotgun (WGS) entry which is preliminary data.</text>
</comment>
<keyword evidence="1" id="KW-0812">Transmembrane</keyword>
<sequence length="78" mass="7643">MARRWAGWGAGPSGAGAAGGPGRIFLGLMAVFSAAVAAALWREGRGAAAGVALLAAAYFGLRVAGVIGRRRGGDDDGT</sequence>
<dbReference type="Proteomes" id="UP000503640">
    <property type="component" value="Unassembled WGS sequence"/>
</dbReference>
<feature type="transmembrane region" description="Helical" evidence="1">
    <location>
        <begin position="47"/>
        <end position="67"/>
    </location>
</feature>
<dbReference type="EMBL" id="BJTG01000005">
    <property type="protein sequence ID" value="GEJ57519.1"/>
    <property type="molecule type" value="Genomic_DNA"/>
</dbReference>
<evidence type="ECO:0000313" key="3">
    <source>
        <dbReference type="Proteomes" id="UP000503640"/>
    </source>
</evidence>
<keyword evidence="1" id="KW-0472">Membrane</keyword>
<name>A0A7I9VN05_9BACT</name>
<evidence type="ECO:0000313" key="2">
    <source>
        <dbReference type="EMBL" id="GEJ57519.1"/>
    </source>
</evidence>
<reference evidence="3" key="1">
    <citation type="journal article" date="2020" name="Appl. Environ. Microbiol.">
        <title>Diazotrophic Anaeromyxobacter Isolates from Soils.</title>
        <authorList>
            <person name="Masuda Y."/>
            <person name="Yamanaka H."/>
            <person name="Xu Z.X."/>
            <person name="Shiratori Y."/>
            <person name="Aono T."/>
            <person name="Amachi S."/>
            <person name="Senoo K."/>
            <person name="Itoh H."/>
        </authorList>
    </citation>
    <scope>NUCLEOTIDE SEQUENCE [LARGE SCALE GENOMIC DNA]</scope>
    <source>
        <strain evidence="3">R267</strain>
    </source>
</reference>
<evidence type="ECO:0000256" key="1">
    <source>
        <dbReference type="SAM" id="Phobius"/>
    </source>
</evidence>
<keyword evidence="3" id="KW-1185">Reference proteome</keyword>
<protein>
    <submittedName>
        <fullName evidence="2">Uncharacterized protein</fullName>
    </submittedName>
</protein>
<keyword evidence="1" id="KW-1133">Transmembrane helix</keyword>
<accession>A0A7I9VN05</accession>
<gene>
    <name evidence="2" type="ORF">AMYX_22600</name>
</gene>
<organism evidence="2 3">
    <name type="scientific">Anaeromyxobacter diazotrophicus</name>
    <dbReference type="NCBI Taxonomy" id="2590199"/>
    <lineage>
        <taxon>Bacteria</taxon>
        <taxon>Pseudomonadati</taxon>
        <taxon>Myxococcota</taxon>
        <taxon>Myxococcia</taxon>
        <taxon>Myxococcales</taxon>
        <taxon>Cystobacterineae</taxon>
        <taxon>Anaeromyxobacteraceae</taxon>
        <taxon>Anaeromyxobacter</taxon>
    </lineage>
</organism>